<name>A0A1V9G4G8_9BACT</name>
<reference evidence="4 5" key="1">
    <citation type="submission" date="2016-03" db="EMBL/GenBank/DDBJ databases">
        <title>Niastella vici sp. nov., isolated from farmland soil.</title>
        <authorList>
            <person name="Chen L."/>
            <person name="Wang D."/>
            <person name="Yang S."/>
            <person name="Wang G."/>
        </authorList>
    </citation>
    <scope>NUCLEOTIDE SEQUENCE [LARGE SCALE GENOMIC DNA]</scope>
    <source>
        <strain evidence="4 5">DJ57</strain>
    </source>
</reference>
<evidence type="ECO:0000256" key="2">
    <source>
        <dbReference type="ARBA" id="ARBA00022691"/>
    </source>
</evidence>
<dbReference type="GO" id="GO:0003676">
    <property type="term" value="F:nucleic acid binding"/>
    <property type="evidence" value="ECO:0007669"/>
    <property type="project" value="InterPro"/>
</dbReference>
<dbReference type="GO" id="GO:0032259">
    <property type="term" value="P:methylation"/>
    <property type="evidence" value="ECO:0007669"/>
    <property type="project" value="UniProtKB-KW"/>
</dbReference>
<dbReference type="SUPFAM" id="SSF53335">
    <property type="entry name" value="S-adenosyl-L-methionine-dependent methyltransferases"/>
    <property type="match status" value="1"/>
</dbReference>
<feature type="domain" description="Methyltransferase small" evidence="3">
    <location>
        <begin position="74"/>
        <end position="159"/>
    </location>
</feature>
<dbReference type="InterPro" id="IPR007848">
    <property type="entry name" value="Small_mtfrase_dom"/>
</dbReference>
<dbReference type="GO" id="GO:0008170">
    <property type="term" value="F:N-methyltransferase activity"/>
    <property type="evidence" value="ECO:0007669"/>
    <property type="project" value="UniProtKB-ARBA"/>
</dbReference>
<gene>
    <name evidence="4" type="ORF">A3860_17460</name>
</gene>
<proteinExistence type="predicted"/>
<dbReference type="STRING" id="1703345.A3860_17460"/>
<dbReference type="Gene3D" id="3.40.50.150">
    <property type="entry name" value="Vaccinia Virus protein VP39"/>
    <property type="match status" value="1"/>
</dbReference>
<evidence type="ECO:0000256" key="1">
    <source>
        <dbReference type="ARBA" id="ARBA00022603"/>
    </source>
</evidence>
<organism evidence="4 5">
    <name type="scientific">Niastella vici</name>
    <dbReference type="NCBI Taxonomy" id="1703345"/>
    <lineage>
        <taxon>Bacteria</taxon>
        <taxon>Pseudomonadati</taxon>
        <taxon>Bacteroidota</taxon>
        <taxon>Chitinophagia</taxon>
        <taxon>Chitinophagales</taxon>
        <taxon>Chitinophagaceae</taxon>
        <taxon>Niastella</taxon>
    </lineage>
</organism>
<accession>A0A1V9G4G8</accession>
<dbReference type="EMBL" id="LVYD01000024">
    <property type="protein sequence ID" value="OQP65452.1"/>
    <property type="molecule type" value="Genomic_DNA"/>
</dbReference>
<sequence length="279" mass="31330">MSRLTGPEVKRHEQALQYLNELPSITDLETKEKYELYVLENFDPGYTAAHLVVNAGIFFTPVELAKDFRVEAQGHQSVIDLCAGIGHLSYWMQDWIKWDEFELICVEINPEFVAVGKILVPKASWICADILDPDFPDKFLDRKFDFAIANPPFGKNMSMKKAPHLNYTGASFEYKAIEVASKTAKAGAFIIPQSSSPIIHYPRAGQSYNNDSREYLKFNKETGICLENNCGIDANGHQWKGAAPKVEIITCDFTTQTVPSCKRNRSSGSINLPSLFPPE</sequence>
<evidence type="ECO:0000313" key="5">
    <source>
        <dbReference type="Proteomes" id="UP000192796"/>
    </source>
</evidence>
<dbReference type="InterPro" id="IPR029063">
    <property type="entry name" value="SAM-dependent_MTases_sf"/>
</dbReference>
<keyword evidence="1" id="KW-0489">Methyltransferase</keyword>
<comment type="caution">
    <text evidence="4">The sequence shown here is derived from an EMBL/GenBank/DDBJ whole genome shotgun (WGS) entry which is preliminary data.</text>
</comment>
<evidence type="ECO:0000259" key="3">
    <source>
        <dbReference type="Pfam" id="PF05175"/>
    </source>
</evidence>
<dbReference type="PROSITE" id="PS00092">
    <property type="entry name" value="N6_MTASE"/>
    <property type="match status" value="1"/>
</dbReference>
<dbReference type="Proteomes" id="UP000192796">
    <property type="component" value="Unassembled WGS sequence"/>
</dbReference>
<evidence type="ECO:0000313" key="4">
    <source>
        <dbReference type="EMBL" id="OQP65452.1"/>
    </source>
</evidence>
<dbReference type="InterPro" id="IPR002052">
    <property type="entry name" value="DNA_methylase_N6_adenine_CS"/>
</dbReference>
<dbReference type="Pfam" id="PF05175">
    <property type="entry name" value="MTS"/>
    <property type="match status" value="1"/>
</dbReference>
<keyword evidence="2" id="KW-0949">S-adenosyl-L-methionine</keyword>
<dbReference type="CDD" id="cd02440">
    <property type="entry name" value="AdoMet_MTases"/>
    <property type="match status" value="1"/>
</dbReference>
<keyword evidence="5" id="KW-1185">Reference proteome</keyword>
<protein>
    <recommendedName>
        <fullName evidence="3">Methyltransferase small domain-containing protein</fullName>
    </recommendedName>
</protein>
<dbReference type="GO" id="GO:0008757">
    <property type="term" value="F:S-adenosylmethionine-dependent methyltransferase activity"/>
    <property type="evidence" value="ECO:0007669"/>
    <property type="project" value="UniProtKB-ARBA"/>
</dbReference>
<dbReference type="AlphaFoldDB" id="A0A1V9G4G8"/>
<keyword evidence="1" id="KW-0808">Transferase</keyword>